<dbReference type="Gene3D" id="2.60.40.10">
    <property type="entry name" value="Immunoglobulins"/>
    <property type="match status" value="7"/>
</dbReference>
<dbReference type="SUPFAM" id="SSF49265">
    <property type="entry name" value="Fibronectin type III"/>
    <property type="match status" value="3"/>
</dbReference>
<evidence type="ECO:0000313" key="10">
    <source>
        <dbReference type="Ensembl" id="ENSENLP00000044527.1"/>
    </source>
</evidence>
<evidence type="ECO:0000256" key="3">
    <source>
        <dbReference type="ARBA" id="ARBA00022490"/>
    </source>
</evidence>
<organism evidence="10 11">
    <name type="scientific">Echeneis naucrates</name>
    <name type="common">Live sharksucker</name>
    <dbReference type="NCBI Taxonomy" id="173247"/>
    <lineage>
        <taxon>Eukaryota</taxon>
        <taxon>Metazoa</taxon>
        <taxon>Chordata</taxon>
        <taxon>Craniata</taxon>
        <taxon>Vertebrata</taxon>
        <taxon>Euteleostomi</taxon>
        <taxon>Actinopterygii</taxon>
        <taxon>Neopterygii</taxon>
        <taxon>Teleostei</taxon>
        <taxon>Neoteleostei</taxon>
        <taxon>Acanthomorphata</taxon>
        <taxon>Carangaria</taxon>
        <taxon>Carangiformes</taxon>
        <taxon>Echeneidae</taxon>
        <taxon>Echeneis</taxon>
    </lineage>
</organism>
<dbReference type="Pfam" id="PF07679">
    <property type="entry name" value="I-set"/>
    <property type="match status" value="2"/>
</dbReference>
<evidence type="ECO:0000256" key="2">
    <source>
        <dbReference type="ARBA" id="ARBA00022433"/>
    </source>
</evidence>
<keyword evidence="5" id="KW-0393">Immunoglobulin domain</keyword>
<dbReference type="SMART" id="SM00409">
    <property type="entry name" value="IG"/>
    <property type="match status" value="2"/>
</dbReference>
<protein>
    <submittedName>
        <fullName evidence="10">Myomesin 1b</fullName>
    </submittedName>
</protein>
<dbReference type="PRINTS" id="PR00014">
    <property type="entry name" value="FNTYPEIII"/>
</dbReference>
<keyword evidence="7" id="KW-0732">Signal</keyword>
<dbReference type="GO" id="GO:0032982">
    <property type="term" value="C:myosin filament"/>
    <property type="evidence" value="ECO:0007669"/>
    <property type="project" value="UniProtKB-KW"/>
</dbReference>
<feature type="chain" id="PRO_5025610612" evidence="7">
    <location>
        <begin position="22"/>
        <end position="824"/>
    </location>
</feature>
<gene>
    <name evidence="10" type="primary">myom1b</name>
</gene>
<dbReference type="InterPro" id="IPR036116">
    <property type="entry name" value="FN3_sf"/>
</dbReference>
<reference evidence="10" key="2">
    <citation type="submission" date="2025-08" db="UniProtKB">
        <authorList>
            <consortium name="Ensembl"/>
        </authorList>
    </citation>
    <scope>IDENTIFICATION</scope>
</reference>
<keyword evidence="11" id="KW-1185">Reference proteome</keyword>
<dbReference type="SMART" id="SM00060">
    <property type="entry name" value="FN3"/>
    <property type="match status" value="5"/>
</dbReference>
<dbReference type="FunFam" id="2.60.40.10:FF:000192">
    <property type="entry name" value="Myomesin 1"/>
    <property type="match status" value="1"/>
</dbReference>
<dbReference type="Pfam" id="PF00041">
    <property type="entry name" value="fn3"/>
    <property type="match status" value="5"/>
</dbReference>
<feature type="domain" description="Ig-like" evidence="8">
    <location>
        <begin position="196"/>
        <end position="276"/>
    </location>
</feature>
<evidence type="ECO:0000256" key="7">
    <source>
        <dbReference type="SAM" id="SignalP"/>
    </source>
</evidence>
<keyword evidence="3" id="KW-0963">Cytoplasm</keyword>
<dbReference type="InterPro" id="IPR036179">
    <property type="entry name" value="Ig-like_dom_sf"/>
</dbReference>
<dbReference type="InterPro" id="IPR013098">
    <property type="entry name" value="Ig_I-set"/>
</dbReference>
<comment type="subcellular location">
    <subcellularLocation>
        <location evidence="1">Cytoplasm</location>
    </subcellularLocation>
</comment>
<dbReference type="PROSITE" id="PS50853">
    <property type="entry name" value="FN3"/>
    <property type="match status" value="5"/>
</dbReference>
<feature type="domain" description="Fibronectin type-III" evidence="9">
    <location>
        <begin position="605"/>
        <end position="703"/>
    </location>
</feature>
<feature type="domain" description="Fibronectin type-III" evidence="9">
    <location>
        <begin position="414"/>
        <end position="504"/>
    </location>
</feature>
<dbReference type="FunFam" id="2.60.40.10:FF:000069">
    <property type="entry name" value="Alpha-protein kinase 3"/>
    <property type="match status" value="1"/>
</dbReference>
<dbReference type="CDD" id="cd00096">
    <property type="entry name" value="Ig"/>
    <property type="match status" value="1"/>
</dbReference>
<dbReference type="CDD" id="cd20951">
    <property type="entry name" value="IgI_titin_I1-like"/>
    <property type="match status" value="1"/>
</dbReference>
<feature type="signal peptide" evidence="7">
    <location>
        <begin position="1"/>
        <end position="21"/>
    </location>
</feature>
<reference evidence="10" key="1">
    <citation type="submission" date="2021-04" db="EMBL/GenBank/DDBJ databases">
        <authorList>
            <consortium name="Wellcome Sanger Institute Data Sharing"/>
        </authorList>
    </citation>
    <scope>NUCLEOTIDE SEQUENCE [LARGE SCALE GENOMIC DNA]</scope>
</reference>
<dbReference type="Proteomes" id="UP000472264">
    <property type="component" value="Chromosome 20"/>
</dbReference>
<keyword evidence="4" id="KW-0677">Repeat</keyword>
<dbReference type="AlphaFoldDB" id="A0A665WLY7"/>
<evidence type="ECO:0000256" key="6">
    <source>
        <dbReference type="SAM" id="MobiDB-lite"/>
    </source>
</evidence>
<feature type="domain" description="Fibronectin type-III" evidence="9">
    <location>
        <begin position="290"/>
        <end position="385"/>
    </location>
</feature>
<dbReference type="FunFam" id="2.60.40.10:FF:000222">
    <property type="entry name" value="Myomesin 1"/>
    <property type="match status" value="1"/>
</dbReference>
<dbReference type="PANTHER" id="PTHR13817">
    <property type="entry name" value="TITIN"/>
    <property type="match status" value="1"/>
</dbReference>
<name>A0A665WLY7_ECHNA</name>
<dbReference type="SUPFAM" id="SSF48726">
    <property type="entry name" value="Immunoglobulin"/>
    <property type="match status" value="2"/>
</dbReference>
<dbReference type="GO" id="GO:0019900">
    <property type="term" value="F:kinase binding"/>
    <property type="evidence" value="ECO:0007669"/>
    <property type="project" value="TreeGrafter"/>
</dbReference>
<evidence type="ECO:0000256" key="5">
    <source>
        <dbReference type="ARBA" id="ARBA00023319"/>
    </source>
</evidence>
<dbReference type="FunFam" id="2.60.40.10:FF:000134">
    <property type="entry name" value="Myomesin 1"/>
    <property type="match status" value="1"/>
</dbReference>
<dbReference type="PROSITE" id="PS50835">
    <property type="entry name" value="IG_LIKE"/>
    <property type="match status" value="2"/>
</dbReference>
<dbReference type="PANTHER" id="PTHR13817:SF16">
    <property type="entry name" value="MYOMESIN-1"/>
    <property type="match status" value="1"/>
</dbReference>
<dbReference type="Ensembl" id="ENSENLT00000045637.1">
    <property type="protein sequence ID" value="ENSENLP00000044527.1"/>
    <property type="gene ID" value="ENSENLG00000018788.1"/>
</dbReference>
<feature type="region of interest" description="Disordered" evidence="6">
    <location>
        <begin position="793"/>
        <end position="824"/>
    </location>
</feature>
<dbReference type="InterPro" id="IPR003598">
    <property type="entry name" value="Ig_sub2"/>
</dbReference>
<dbReference type="InterPro" id="IPR003599">
    <property type="entry name" value="Ig_sub"/>
</dbReference>
<accession>A0A665WLY7</accession>
<dbReference type="GO" id="GO:0045214">
    <property type="term" value="P:sarcomere organization"/>
    <property type="evidence" value="ECO:0007669"/>
    <property type="project" value="TreeGrafter"/>
</dbReference>
<reference evidence="10" key="3">
    <citation type="submission" date="2025-09" db="UniProtKB">
        <authorList>
            <consortium name="Ensembl"/>
        </authorList>
    </citation>
    <scope>IDENTIFICATION</scope>
</reference>
<keyword evidence="2" id="KW-0787">Thick filament</keyword>
<keyword evidence="2" id="KW-0514">Muscle protein</keyword>
<dbReference type="InterPro" id="IPR050964">
    <property type="entry name" value="Striated_Muscle_Regulatory"/>
</dbReference>
<evidence type="ECO:0000313" key="11">
    <source>
        <dbReference type="Proteomes" id="UP000472264"/>
    </source>
</evidence>
<dbReference type="CDD" id="cd00063">
    <property type="entry name" value="FN3"/>
    <property type="match status" value="5"/>
</dbReference>
<evidence type="ECO:0000259" key="9">
    <source>
        <dbReference type="PROSITE" id="PS50853"/>
    </source>
</evidence>
<evidence type="ECO:0000256" key="1">
    <source>
        <dbReference type="ARBA" id="ARBA00004496"/>
    </source>
</evidence>
<dbReference type="InterPro" id="IPR003961">
    <property type="entry name" value="FN3_dom"/>
</dbReference>
<proteinExistence type="predicted"/>
<evidence type="ECO:0000259" key="8">
    <source>
        <dbReference type="PROSITE" id="PS50835"/>
    </source>
</evidence>
<evidence type="ECO:0000256" key="4">
    <source>
        <dbReference type="ARBA" id="ARBA00022737"/>
    </source>
</evidence>
<dbReference type="InterPro" id="IPR013783">
    <property type="entry name" value="Ig-like_fold"/>
</dbReference>
<feature type="domain" description="Ig-like" evidence="8">
    <location>
        <begin position="59"/>
        <end position="150"/>
    </location>
</feature>
<feature type="domain" description="Fibronectin type-III" evidence="9">
    <location>
        <begin position="506"/>
        <end position="599"/>
    </location>
</feature>
<dbReference type="FunFam" id="2.60.40.10:FF:000029">
    <property type="entry name" value="Myomesin 1"/>
    <property type="match status" value="1"/>
</dbReference>
<dbReference type="SMART" id="SM00408">
    <property type="entry name" value="IGc2"/>
    <property type="match status" value="2"/>
</dbReference>
<dbReference type="InterPro" id="IPR007110">
    <property type="entry name" value="Ig-like_dom"/>
</dbReference>
<sequence>VFICLHCGFCSICLRKSSVFAWLVKAAAVVLSDLLCHLQLHEHEEHFKRMNEDSLMHAPEFVIKPRSHTVWEKQCVRLHCTVTGWPDPRVVWYKNNVAIDPLANPGKYKLESRYNVHSLEINRCDFDDTAQYHVSAMNSKGELSAFASVVVKSKFTESPDSDSDCLASSVDGPVSEYGITFQTHIVDKFGVSFGREGETMSLGCTVIIYPALHRYQPEVQWYRDDVLLSPSKWTHMHWSGDRATLTLTHLNKEDEGLYTLRVTTKSGYETYSAYVFVRDADAEVEGAPGAPLDVRCLDANKDYIIVTWKQPAVDGGNSIVGYFVDRCEVGTHHWLQCNDTPVKFARFPVTGLVEGRSYIFRVRAVNKSGMSRPSRVSEPVAAMDPADRARTSAPWTGQIIVTEEEPAESVVPGRPLELQVTEATKNYVVLSWKPPGEKGLEGVMYYVEKCVAGTDSWQRVNTEIPVRSPRFALFDLAEGKSYSFRVRSAILTLMWTLPWSTDIPSAPAKVVPTRNTDTSVVVSWEASRDAKELVGYYIEASIVGSNVWEPCNNKPVKGTRFICHGLVTEEKYVFRVRAVNAAGLSQFSQESEPVEVKAAIASPAPPYGISVLECVRDSMVLSWKQPTFIGGADITGYFVDYREVIDGVPGKWHEANIKSITERAYRVSDLKENRKYQFQVRAANLAGVGIPSLPSDTFLCEEWTIAVPGPPHDLQIREVRSDSLALLWKPPVYQGRDPVNGFYIDIKEAEAPEEAWRGINTKATEKTYMKVITNLKEGETYVFRVRAQNKAGVGKTSDVTEPVPALTKPGKTEKKNNHHLRKRL</sequence>
<dbReference type="FunFam" id="2.60.40.10:FF:002172">
    <property type="entry name" value="Myomesin 1a (skelemin)"/>
    <property type="match status" value="2"/>
</dbReference>
<dbReference type="GO" id="GO:0031430">
    <property type="term" value="C:M band"/>
    <property type="evidence" value="ECO:0007669"/>
    <property type="project" value="TreeGrafter"/>
</dbReference>
<feature type="domain" description="Fibronectin type-III" evidence="9">
    <location>
        <begin position="710"/>
        <end position="810"/>
    </location>
</feature>